<dbReference type="HOGENOM" id="CLU_976866_0_0_1"/>
<dbReference type="EMBL" id="JH921440">
    <property type="protein sequence ID" value="EKD16045.1"/>
    <property type="molecule type" value="Genomic_DNA"/>
</dbReference>
<keyword evidence="4" id="KW-1185">Reference proteome</keyword>
<dbReference type="AlphaFoldDB" id="K1WF05"/>
<evidence type="ECO:0000259" key="2">
    <source>
        <dbReference type="Pfam" id="PF20233"/>
    </source>
</evidence>
<reference evidence="3 4" key="1">
    <citation type="journal article" date="2012" name="BMC Genomics">
        <title>Sequencing the genome of Marssonina brunnea reveals fungus-poplar co-evolution.</title>
        <authorList>
            <person name="Zhu S."/>
            <person name="Cao Y.-Z."/>
            <person name="Jiang C."/>
            <person name="Tan B.-Y."/>
            <person name="Wang Z."/>
            <person name="Feng S."/>
            <person name="Zhang L."/>
            <person name="Su X.-H."/>
            <person name="Brejova B."/>
            <person name="Vinar T."/>
            <person name="Xu M."/>
            <person name="Wang M.-X."/>
            <person name="Zhang S.-G."/>
            <person name="Huang M.-R."/>
            <person name="Wu R."/>
            <person name="Zhou Y."/>
        </authorList>
    </citation>
    <scope>NUCLEOTIDE SEQUENCE [LARGE SCALE GENOMIC DNA]</scope>
    <source>
        <strain evidence="3 4">MB_m1</strain>
    </source>
</reference>
<proteinExistence type="predicted"/>
<feature type="compositionally biased region" description="Polar residues" evidence="1">
    <location>
        <begin position="1"/>
        <end position="16"/>
    </location>
</feature>
<sequence length="285" mass="31863">MVPKPINTTKGSPVQNSLRTSPRTSSKKSPKQSPKDLPESSPKLSSKNTPKTISKKSQGQKKAEKKRRRVPAPAAVPAAVPAVPAVPAVSALPPIKVSIHGDVHKRQDFKIGHIISFATHEPLFKDTSRRGVEDTTRVTTTPYGKIYTKVRKHVVVARWENHIIALPIFTHQGQGLKFKTNKGEFIGIRDYEHYPSEQTDASQKNVYAKPLGMSRKRNDVRVITDDAYIQITRPTFFFCGSPCMFESKLVDEDGRRLFALYNAINRLDWDAPPKGRDPIVYKGGK</sequence>
<dbReference type="InterPro" id="IPR046497">
    <property type="entry name" value="DUF6590"/>
</dbReference>
<evidence type="ECO:0000256" key="1">
    <source>
        <dbReference type="SAM" id="MobiDB-lite"/>
    </source>
</evidence>
<evidence type="ECO:0000313" key="4">
    <source>
        <dbReference type="Proteomes" id="UP000006753"/>
    </source>
</evidence>
<organism evidence="3 4">
    <name type="scientific">Marssonina brunnea f. sp. multigermtubi (strain MB_m1)</name>
    <name type="common">Marssonina leaf spot fungus</name>
    <dbReference type="NCBI Taxonomy" id="1072389"/>
    <lineage>
        <taxon>Eukaryota</taxon>
        <taxon>Fungi</taxon>
        <taxon>Dikarya</taxon>
        <taxon>Ascomycota</taxon>
        <taxon>Pezizomycotina</taxon>
        <taxon>Leotiomycetes</taxon>
        <taxon>Helotiales</taxon>
        <taxon>Drepanopezizaceae</taxon>
        <taxon>Drepanopeziza</taxon>
    </lineage>
</organism>
<dbReference type="Proteomes" id="UP000006753">
    <property type="component" value="Unassembled WGS sequence"/>
</dbReference>
<feature type="region of interest" description="Disordered" evidence="1">
    <location>
        <begin position="1"/>
        <end position="76"/>
    </location>
</feature>
<gene>
    <name evidence="3" type="ORF">MBM_06056</name>
</gene>
<name>K1WF05_MARBU</name>
<feature type="compositionally biased region" description="Polar residues" evidence="1">
    <location>
        <begin position="42"/>
        <end position="52"/>
    </location>
</feature>
<protein>
    <recommendedName>
        <fullName evidence="2">DUF6590 domain-containing protein</fullName>
    </recommendedName>
</protein>
<evidence type="ECO:0000313" key="3">
    <source>
        <dbReference type="EMBL" id="EKD16045.1"/>
    </source>
</evidence>
<dbReference type="OrthoDB" id="3438983at2759"/>
<dbReference type="Pfam" id="PF20233">
    <property type="entry name" value="DUF6590"/>
    <property type="match status" value="1"/>
</dbReference>
<feature type="domain" description="DUF6590" evidence="2">
    <location>
        <begin position="107"/>
        <end position="219"/>
    </location>
</feature>
<accession>K1WF05</accession>
<dbReference type="KEGG" id="mbe:MBM_06056"/>
<dbReference type="InParanoid" id="K1WF05"/>